<dbReference type="AlphaFoldDB" id="A0AB34JKA8"/>
<dbReference type="InterPro" id="IPR036865">
    <property type="entry name" value="CRAL-TRIO_dom_sf"/>
</dbReference>
<feature type="region of interest" description="Disordered" evidence="1">
    <location>
        <begin position="275"/>
        <end position="308"/>
    </location>
</feature>
<feature type="domain" description="CRAL-TRIO" evidence="2">
    <location>
        <begin position="115"/>
        <end position="230"/>
    </location>
</feature>
<dbReference type="Pfam" id="PF00650">
    <property type="entry name" value="CRAL_TRIO"/>
    <property type="match status" value="1"/>
</dbReference>
<evidence type="ECO:0000256" key="1">
    <source>
        <dbReference type="SAM" id="MobiDB-lite"/>
    </source>
</evidence>
<dbReference type="Proteomes" id="UP001515480">
    <property type="component" value="Unassembled WGS sequence"/>
</dbReference>
<protein>
    <recommendedName>
        <fullName evidence="2">CRAL-TRIO domain-containing protein</fullName>
    </recommendedName>
</protein>
<comment type="caution">
    <text evidence="3">The sequence shown here is derived from an EMBL/GenBank/DDBJ whole genome shotgun (WGS) entry which is preliminary data.</text>
</comment>
<organism evidence="3 4">
    <name type="scientific">Prymnesium parvum</name>
    <name type="common">Toxic golden alga</name>
    <dbReference type="NCBI Taxonomy" id="97485"/>
    <lineage>
        <taxon>Eukaryota</taxon>
        <taxon>Haptista</taxon>
        <taxon>Haptophyta</taxon>
        <taxon>Prymnesiophyceae</taxon>
        <taxon>Prymnesiales</taxon>
        <taxon>Prymnesiaceae</taxon>
        <taxon>Prymnesium</taxon>
    </lineage>
</organism>
<evidence type="ECO:0000259" key="2">
    <source>
        <dbReference type="Pfam" id="PF00650"/>
    </source>
</evidence>
<evidence type="ECO:0000313" key="3">
    <source>
        <dbReference type="EMBL" id="KAL1522465.1"/>
    </source>
</evidence>
<name>A0AB34JKA8_PRYPA</name>
<gene>
    <name evidence="3" type="ORF">AB1Y20_017453</name>
</gene>
<accession>A0AB34JKA8</accession>
<sequence>MSYVGRVCAEVGAVVTNGPDPEKPETYTPEEVVAVKAVRRALAAWGVPKASLGELELIVFTLNSKCQVEETLRRYRAYLNNLLDAFEITADDIWRDDAEARRQLQSQWNFLHSAGIDQEGRQIMWLSGGGNGDAADQACHIRACCRYFFAVHADLHTLRNGVTLVIDATDKTLGMARKLQEIWQQNLPLRPQNIYILGTNPVARLLVNAITTIASIFLKKKVISRIRHVDLTTLASLLGPTAMPPKHSGSTSTAVDEWVRERIANFPMMNLPEPSHSVPGVKLDNQSKPKTFRAAAPGADQAIRSADL</sequence>
<evidence type="ECO:0000313" key="4">
    <source>
        <dbReference type="Proteomes" id="UP001515480"/>
    </source>
</evidence>
<dbReference type="EMBL" id="JBGBPQ010000006">
    <property type="protein sequence ID" value="KAL1522465.1"/>
    <property type="molecule type" value="Genomic_DNA"/>
</dbReference>
<dbReference type="CDD" id="cd00170">
    <property type="entry name" value="SEC14"/>
    <property type="match status" value="1"/>
</dbReference>
<dbReference type="InterPro" id="IPR001251">
    <property type="entry name" value="CRAL-TRIO_dom"/>
</dbReference>
<keyword evidence="4" id="KW-1185">Reference proteome</keyword>
<dbReference type="SUPFAM" id="SSF52087">
    <property type="entry name" value="CRAL/TRIO domain"/>
    <property type="match status" value="1"/>
</dbReference>
<reference evidence="3 4" key="1">
    <citation type="journal article" date="2024" name="Science">
        <title>Giant polyketide synthase enzymes in the biosynthesis of giant marine polyether toxins.</title>
        <authorList>
            <person name="Fallon T.R."/>
            <person name="Shende V.V."/>
            <person name="Wierzbicki I.H."/>
            <person name="Pendleton A.L."/>
            <person name="Watervoot N.F."/>
            <person name="Auber R.P."/>
            <person name="Gonzalez D.J."/>
            <person name="Wisecaver J.H."/>
            <person name="Moore B.S."/>
        </authorList>
    </citation>
    <scope>NUCLEOTIDE SEQUENCE [LARGE SCALE GENOMIC DNA]</scope>
    <source>
        <strain evidence="3 4">12B1</strain>
    </source>
</reference>
<proteinExistence type="predicted"/>
<dbReference type="Gene3D" id="3.40.525.10">
    <property type="entry name" value="CRAL-TRIO lipid binding domain"/>
    <property type="match status" value="1"/>
</dbReference>